<dbReference type="NCBIfam" id="TIGR02603">
    <property type="entry name" value="CxxCH_TIGR02603"/>
    <property type="match status" value="1"/>
</dbReference>
<name>A0A7W5DWV4_9BACT</name>
<dbReference type="InterPro" id="IPR013427">
    <property type="entry name" value="Haem-bd_dom_put"/>
</dbReference>
<keyword evidence="3 4" id="KW-0408">Iron</keyword>
<dbReference type="Gene3D" id="3.40.50.880">
    <property type="match status" value="1"/>
</dbReference>
<feature type="signal peptide" evidence="5">
    <location>
        <begin position="1"/>
        <end position="25"/>
    </location>
</feature>
<dbReference type="PANTHER" id="PTHR33546">
    <property type="entry name" value="LARGE, MULTIFUNCTIONAL SECRETED PROTEIN-RELATED"/>
    <property type="match status" value="1"/>
</dbReference>
<dbReference type="InterPro" id="IPR016024">
    <property type="entry name" value="ARM-type_fold"/>
</dbReference>
<dbReference type="PROSITE" id="PS51007">
    <property type="entry name" value="CYTC"/>
    <property type="match status" value="1"/>
</dbReference>
<dbReference type="InterPro" id="IPR055557">
    <property type="entry name" value="DUF7133"/>
</dbReference>
<evidence type="ECO:0000256" key="2">
    <source>
        <dbReference type="ARBA" id="ARBA00022723"/>
    </source>
</evidence>
<keyword evidence="8" id="KW-1185">Reference proteome</keyword>
<gene>
    <name evidence="7" type="ORF">FHS27_001733</name>
</gene>
<dbReference type="InterPro" id="IPR009056">
    <property type="entry name" value="Cyt_c-like_dom"/>
</dbReference>
<evidence type="ECO:0000313" key="7">
    <source>
        <dbReference type="EMBL" id="MBB3205925.1"/>
    </source>
</evidence>
<dbReference type="InterPro" id="IPR013428">
    <property type="entry name" value="Membrane-bound_put_N"/>
</dbReference>
<evidence type="ECO:0000256" key="3">
    <source>
        <dbReference type="ARBA" id="ARBA00023004"/>
    </source>
</evidence>
<dbReference type="Pfam" id="PF13442">
    <property type="entry name" value="Cytochrome_CBB3"/>
    <property type="match status" value="1"/>
</dbReference>
<proteinExistence type="predicted"/>
<keyword evidence="5" id="KW-0732">Signal</keyword>
<evidence type="ECO:0000256" key="1">
    <source>
        <dbReference type="ARBA" id="ARBA00022617"/>
    </source>
</evidence>
<dbReference type="EMBL" id="JACHXU010000005">
    <property type="protein sequence ID" value="MBB3205925.1"/>
    <property type="molecule type" value="Genomic_DNA"/>
</dbReference>
<evidence type="ECO:0000259" key="6">
    <source>
        <dbReference type="PROSITE" id="PS51007"/>
    </source>
</evidence>
<dbReference type="NCBIfam" id="TIGR02604">
    <property type="entry name" value="Piru_Ver_Nterm"/>
    <property type="match status" value="1"/>
</dbReference>
<dbReference type="Gene3D" id="1.25.10.10">
    <property type="entry name" value="Leucine-rich Repeat Variant"/>
    <property type="match status" value="1"/>
</dbReference>
<dbReference type="InterPro" id="IPR029062">
    <property type="entry name" value="Class_I_gatase-like"/>
</dbReference>
<dbReference type="GO" id="GO:0020037">
    <property type="term" value="F:heme binding"/>
    <property type="evidence" value="ECO:0007669"/>
    <property type="project" value="InterPro"/>
</dbReference>
<feature type="chain" id="PRO_5030630521" description="Cytochrome c domain-containing protein" evidence="5">
    <location>
        <begin position="26"/>
        <end position="1470"/>
    </location>
</feature>
<dbReference type="SUPFAM" id="SSF48371">
    <property type="entry name" value="ARM repeat"/>
    <property type="match status" value="1"/>
</dbReference>
<dbReference type="GO" id="GO:0009055">
    <property type="term" value="F:electron transfer activity"/>
    <property type="evidence" value="ECO:0007669"/>
    <property type="project" value="InterPro"/>
</dbReference>
<dbReference type="PANTHER" id="PTHR33546:SF1">
    <property type="entry name" value="LARGE, MULTIFUNCTIONAL SECRETED PROTEIN"/>
    <property type="match status" value="1"/>
</dbReference>
<dbReference type="GO" id="GO:0046872">
    <property type="term" value="F:metal ion binding"/>
    <property type="evidence" value="ECO:0007669"/>
    <property type="project" value="UniProtKB-KW"/>
</dbReference>
<dbReference type="SUPFAM" id="SSF50952">
    <property type="entry name" value="Soluble quinoprotein glucose dehydrogenase"/>
    <property type="match status" value="1"/>
</dbReference>
<dbReference type="InterPro" id="IPR011041">
    <property type="entry name" value="Quinoprot_gluc/sorb_DH_b-prop"/>
</dbReference>
<protein>
    <recommendedName>
        <fullName evidence="6">Cytochrome c domain-containing protein</fullName>
    </recommendedName>
</protein>
<dbReference type="SUPFAM" id="SSF46626">
    <property type="entry name" value="Cytochrome c"/>
    <property type="match status" value="1"/>
</dbReference>
<organism evidence="7 8">
    <name type="scientific">Aporhodopirellula rubra</name>
    <dbReference type="NCBI Taxonomy" id="980271"/>
    <lineage>
        <taxon>Bacteria</taxon>
        <taxon>Pseudomonadati</taxon>
        <taxon>Planctomycetota</taxon>
        <taxon>Planctomycetia</taxon>
        <taxon>Pirellulales</taxon>
        <taxon>Pirellulaceae</taxon>
        <taxon>Aporhodopirellula</taxon>
    </lineage>
</organism>
<dbReference type="InterPro" id="IPR029010">
    <property type="entry name" value="ThuA-like"/>
</dbReference>
<evidence type="ECO:0000313" key="8">
    <source>
        <dbReference type="Proteomes" id="UP000536179"/>
    </source>
</evidence>
<dbReference type="InterPro" id="IPR011042">
    <property type="entry name" value="6-blade_b-propeller_TolB-like"/>
</dbReference>
<dbReference type="InterPro" id="IPR011989">
    <property type="entry name" value="ARM-like"/>
</dbReference>
<feature type="domain" description="Cytochrome c" evidence="6">
    <location>
        <begin position="1144"/>
        <end position="1277"/>
    </location>
</feature>
<dbReference type="RefSeq" id="WP_184304009.1">
    <property type="nucleotide sequence ID" value="NZ_JACHXU010000005.1"/>
</dbReference>
<dbReference type="Pfam" id="PF23500">
    <property type="entry name" value="DUF7133"/>
    <property type="match status" value="1"/>
</dbReference>
<sequence>MKFTFRTLLLFVTFAFVAWTSVASAVDSVTAKANGIRVLFLGDSGRSHQPESRFRELQEALQGRVEITYTENVSDLEPRYLSSFDAVLLFADIDAIDPVNGNALLSYIRKGGGFVPVHCASYCFRNMPEFVALVGAQFKEHGSGLFRTEIARPDHPLMKRYGGFESWDETYVHQFHNEANRTVLEYRVTESGREPWTWIRREGKGRVFYTAWGHDAATWTNPGFQNLIERGIRWAAGGDPLAAGDYMNDLEFPVPAIKPLPKNLKPFEFVDVDGKIPMYVATEEWRVQDKPKSLMQKPLLAEESLKHIVVPEGFHVELFASDPDIDGKPISMAWDARGRLWVAETLDYPNDLHPDGYGNDRIRICEDTDGDGRADRFTVFAEELSIPSTLVFSNGGVIVQNGTQTIFLRDTNGDDKADERQILLTNWGLEDTHGGVSNFKYGLDNWIWGMQGYNQSEPTANEKVMMSCRMGFFRFPPDVSQMEFIRSTNNNTWGLGFSEEGLVFGSTANSNPSVYMPMANRYYERVRGWTPSLTLSSIADNYLFDPITENCRQVDSHGGYTSATGHALYTAREYPREYWNSVAFVNGPTGHLVGAFALKKKGSDFSSKSDFNFFASDDEWASPTMSEVGPDGTVWVIDWYNYILQHNPTPDGFETGSGGAYETTLRDKHRGRIYRIVPDDFDRPLTVNLEEATATQLVNGLTDPSMVNRLHAQRLLVERGQGDVIDELVALARNETIDEIGLNVGAIHALWTLHGLGLLDGNQPVASRAAYDALRHPSAGVRRNAARVLPLTDESVAALLDAELLTDADPHVQLAAILALSDLAVGPIEESTQEEVAGALLATMKMRRLMSDRWIPDAITSAAAQYSPYFLRALQRGNDLPTTAFPIVQRVAEHYARNDSVGDEAVILAHIESAQTEVLDCVIAGFSAGGSGEQSKPIDRNTDKSLQLILERVSPSSKGALVRMAAQWNSKGLARYRQGLVADLLKTVRDEDAAEADRISAAAQAIDFLQSDRDVVVDVFNEITPRTTPTLAVGLIQAMQGSRWKGLGDELIGRLNALTPSARRAAFSLLLKRSDSTLAILNAAKQGNISLSELALDQQQALVSHPDEAIRALAKHLLAQGGALPNANRMKVMSHYQLATIKKGDVERGRQIYIQNCASCHVHRDLGQHVGPDLTGMAVHPKQELLTHILDPNRSVEGNYRAYTVLTVDGVIQTGMLASESKTAIELVDTKGKTTNVLRDDIEELVASTNSIMPEGFENAISREAMTDLLEYLVSRSRYVPISLDRYATAISTSGMFHNDGPDHFTFVDWKPKYFKGIPFHLTDPIGQSRPNVIMLHCLQAANPSRMPASVTLPCNMPAGAIHFLSGVAGWGYPCETDQMVTMTVRLKYSDGQSEDHSWINGVHFADYIQRTEVPGSEFAFGFERGQQLRYLRIIPRRTVSIESIELVKGPSESAPVVVAVTVEPIRPTQ</sequence>
<reference evidence="7 8" key="1">
    <citation type="submission" date="2020-08" db="EMBL/GenBank/DDBJ databases">
        <title>Genomic Encyclopedia of Type Strains, Phase III (KMG-III): the genomes of soil and plant-associated and newly described type strains.</title>
        <authorList>
            <person name="Whitman W."/>
        </authorList>
    </citation>
    <scope>NUCLEOTIDE SEQUENCE [LARGE SCALE GENOMIC DNA]</scope>
    <source>
        <strain evidence="7 8">CECT 8075</strain>
    </source>
</reference>
<dbReference type="Proteomes" id="UP000536179">
    <property type="component" value="Unassembled WGS sequence"/>
</dbReference>
<dbReference type="SUPFAM" id="SSF52317">
    <property type="entry name" value="Class I glutamine amidotransferase-like"/>
    <property type="match status" value="1"/>
</dbReference>
<keyword evidence="1 4" id="KW-0349">Heme</keyword>
<accession>A0A7W5DWV4</accession>
<dbReference type="Pfam" id="PF06283">
    <property type="entry name" value="ThuA"/>
    <property type="match status" value="1"/>
</dbReference>
<dbReference type="Gene3D" id="2.120.10.30">
    <property type="entry name" value="TolB, C-terminal domain"/>
    <property type="match status" value="1"/>
</dbReference>
<keyword evidence="2 4" id="KW-0479">Metal-binding</keyword>
<evidence type="ECO:0000256" key="4">
    <source>
        <dbReference type="PROSITE-ProRule" id="PRU00433"/>
    </source>
</evidence>
<comment type="caution">
    <text evidence="7">The sequence shown here is derived from an EMBL/GenBank/DDBJ whole genome shotgun (WGS) entry which is preliminary data.</text>
</comment>
<dbReference type="Gene3D" id="1.10.760.10">
    <property type="entry name" value="Cytochrome c-like domain"/>
    <property type="match status" value="1"/>
</dbReference>
<evidence type="ECO:0000256" key="5">
    <source>
        <dbReference type="SAM" id="SignalP"/>
    </source>
</evidence>
<dbReference type="InterPro" id="IPR036909">
    <property type="entry name" value="Cyt_c-like_dom_sf"/>
</dbReference>